<name>W1P6B8_AMBTC</name>
<evidence type="ECO:0000313" key="2">
    <source>
        <dbReference type="Proteomes" id="UP000017836"/>
    </source>
</evidence>
<sequence length="132" mass="15065">MSSLLLAYSPPHPTTFNTASSPTTFHAHLCNQRRISNRHTMLSPPPGAHFQAFDTLKHERAPDPLFPIPYPNPLLTLIRRLYQLVDFNNPTPPKADSYLLLWRGSLPQSPSIVKGPCLRYYTHYPCFDSSEY</sequence>
<evidence type="ECO:0000313" key="1">
    <source>
        <dbReference type="EMBL" id="ERN03189.1"/>
    </source>
</evidence>
<organism evidence="1 2">
    <name type="scientific">Amborella trichopoda</name>
    <dbReference type="NCBI Taxonomy" id="13333"/>
    <lineage>
        <taxon>Eukaryota</taxon>
        <taxon>Viridiplantae</taxon>
        <taxon>Streptophyta</taxon>
        <taxon>Embryophyta</taxon>
        <taxon>Tracheophyta</taxon>
        <taxon>Spermatophyta</taxon>
        <taxon>Magnoliopsida</taxon>
        <taxon>Amborellales</taxon>
        <taxon>Amborellaceae</taxon>
        <taxon>Amborella</taxon>
    </lineage>
</organism>
<dbReference type="AlphaFoldDB" id="W1P6B8"/>
<dbReference type="Gramene" id="ERN03189">
    <property type="protein sequence ID" value="ERN03189"/>
    <property type="gene ID" value="AMTR_s00003p00142200"/>
</dbReference>
<keyword evidence="2" id="KW-1185">Reference proteome</keyword>
<gene>
    <name evidence="1" type="ORF">AMTR_s00003p00142200</name>
</gene>
<dbReference type="HOGENOM" id="CLU_1919867_0_0_1"/>
<protein>
    <submittedName>
        <fullName evidence="1">Uncharacterized protein</fullName>
    </submittedName>
</protein>
<dbReference type="Proteomes" id="UP000017836">
    <property type="component" value="Unassembled WGS sequence"/>
</dbReference>
<accession>W1P6B8</accession>
<reference evidence="2" key="1">
    <citation type="journal article" date="2013" name="Science">
        <title>The Amborella genome and the evolution of flowering plants.</title>
        <authorList>
            <consortium name="Amborella Genome Project"/>
        </authorList>
    </citation>
    <scope>NUCLEOTIDE SEQUENCE [LARGE SCALE GENOMIC DNA]</scope>
</reference>
<dbReference type="EMBL" id="KI394358">
    <property type="protein sequence ID" value="ERN03189.1"/>
    <property type="molecule type" value="Genomic_DNA"/>
</dbReference>
<proteinExistence type="predicted"/>